<dbReference type="GO" id="GO:0046872">
    <property type="term" value="F:metal ion binding"/>
    <property type="evidence" value="ECO:0007669"/>
    <property type="project" value="UniProtKB-KW"/>
</dbReference>
<feature type="binding site" evidence="3">
    <location>
        <position position="70"/>
    </location>
    <ligand>
        <name>GTP</name>
        <dbReference type="ChEBI" id="CHEBI:37565"/>
    </ligand>
</feature>
<dbReference type="PROSITE" id="PS51417">
    <property type="entry name" value="ARF"/>
    <property type="match status" value="1"/>
</dbReference>
<dbReference type="SMART" id="SM00177">
    <property type="entry name" value="ARF"/>
    <property type="match status" value="1"/>
</dbReference>
<dbReference type="GO" id="GO:0007144">
    <property type="term" value="P:female meiosis I"/>
    <property type="evidence" value="ECO:0007669"/>
    <property type="project" value="TreeGrafter"/>
</dbReference>
<keyword evidence="4" id="KW-0460">Magnesium</keyword>
<dbReference type="GO" id="GO:0007141">
    <property type="term" value="P:male meiosis I"/>
    <property type="evidence" value="ECO:0007669"/>
    <property type="project" value="TreeGrafter"/>
</dbReference>
<accession>A0A7M4DY08</accession>
<evidence type="ECO:0000256" key="5">
    <source>
        <dbReference type="SAM" id="MobiDB-lite"/>
    </source>
</evidence>
<dbReference type="SUPFAM" id="SSF52540">
    <property type="entry name" value="P-loop containing nucleoside triphosphate hydrolases"/>
    <property type="match status" value="1"/>
</dbReference>
<dbReference type="GO" id="GO:0005634">
    <property type="term" value="C:nucleus"/>
    <property type="evidence" value="ECO:0007669"/>
    <property type="project" value="TreeGrafter"/>
</dbReference>
<dbReference type="Proteomes" id="UP000594220">
    <property type="component" value="Unplaced"/>
</dbReference>
<dbReference type="InterPro" id="IPR027417">
    <property type="entry name" value="P-loop_NTPase"/>
</dbReference>
<dbReference type="Pfam" id="PF00025">
    <property type="entry name" value="Arf"/>
    <property type="match status" value="1"/>
</dbReference>
<reference evidence="6" key="1">
    <citation type="submission" date="2025-08" db="UniProtKB">
        <authorList>
            <consortium name="Ensembl"/>
        </authorList>
    </citation>
    <scope>IDENTIFICATION</scope>
</reference>
<proteinExistence type="predicted"/>
<dbReference type="AlphaFoldDB" id="A0A7M4DY08"/>
<dbReference type="InterPro" id="IPR027963">
    <property type="entry name" value="MEIOC"/>
</dbReference>
<feature type="binding site" evidence="4">
    <location>
        <position position="48"/>
    </location>
    <ligand>
        <name>Mg(2+)</name>
        <dbReference type="ChEBI" id="CHEBI:18420"/>
    </ligand>
</feature>
<dbReference type="GO" id="GO:0048255">
    <property type="term" value="P:mRNA stabilization"/>
    <property type="evidence" value="ECO:0007669"/>
    <property type="project" value="TreeGrafter"/>
</dbReference>
<dbReference type="InterPro" id="IPR006689">
    <property type="entry name" value="Small_GTPase_ARF/SAR"/>
</dbReference>
<dbReference type="FunFam" id="3.40.50.300:FF:003539">
    <property type="entry name" value="ADP-ribosylation factor 1"/>
    <property type="match status" value="1"/>
</dbReference>
<gene>
    <name evidence="6" type="primary">MEIOC</name>
</gene>
<dbReference type="Gene3D" id="3.40.50.300">
    <property type="entry name" value="P-loop containing nucleotide triphosphate hydrolases"/>
    <property type="match status" value="1"/>
</dbReference>
<dbReference type="InterPro" id="IPR005225">
    <property type="entry name" value="Small_GTP-bd"/>
</dbReference>
<feature type="compositionally biased region" description="Polar residues" evidence="5">
    <location>
        <begin position="893"/>
        <end position="907"/>
    </location>
</feature>
<evidence type="ECO:0000256" key="2">
    <source>
        <dbReference type="ARBA" id="ARBA00023134"/>
    </source>
</evidence>
<keyword evidence="1 3" id="KW-0547">Nucleotide-binding</keyword>
<dbReference type="NCBIfam" id="TIGR00231">
    <property type="entry name" value="small_GTP"/>
    <property type="match status" value="1"/>
</dbReference>
<dbReference type="GeneTree" id="ENSGT00390000003267"/>
<reference evidence="6" key="2">
    <citation type="submission" date="2025-09" db="UniProtKB">
        <authorList>
            <consortium name="Ensembl"/>
        </authorList>
    </citation>
    <scope>IDENTIFICATION</scope>
</reference>
<dbReference type="Ensembl" id="ENSCPRT00005001634.1">
    <property type="protein sequence ID" value="ENSCPRP00005001393.1"/>
    <property type="gene ID" value="ENSCPRG00005001066.1"/>
</dbReference>
<dbReference type="GO" id="GO:0005525">
    <property type="term" value="F:GTP binding"/>
    <property type="evidence" value="ECO:0007669"/>
    <property type="project" value="UniProtKB-KW"/>
</dbReference>
<protein>
    <submittedName>
        <fullName evidence="6">Meiosis specific with coiled-coil domain</fullName>
    </submittedName>
</protein>
<feature type="region of interest" description="Disordered" evidence="5">
    <location>
        <begin position="881"/>
        <end position="907"/>
    </location>
</feature>
<name>A0A7M4DY08_CROPO</name>
<evidence type="ECO:0000256" key="4">
    <source>
        <dbReference type="PIRSR" id="PIRSR606689-2"/>
    </source>
</evidence>
<feature type="binding site" evidence="3">
    <location>
        <begin position="24"/>
        <end position="31"/>
    </location>
    <ligand>
        <name>GTP</name>
        <dbReference type="ChEBI" id="CHEBI:37565"/>
    </ligand>
</feature>
<dbReference type="PANTHER" id="PTHR33861:SF3">
    <property type="entry name" value="MEIOSIS-SPECIFIC COILED-COIL DOMAIN-CONTAINING PROTEIN MEIOC"/>
    <property type="match status" value="1"/>
</dbReference>
<evidence type="ECO:0000256" key="1">
    <source>
        <dbReference type="ARBA" id="ARBA00022741"/>
    </source>
</evidence>
<keyword evidence="2 3" id="KW-0342">GTP-binding</keyword>
<dbReference type="GO" id="GO:0003924">
    <property type="term" value="F:GTPase activity"/>
    <property type="evidence" value="ECO:0007669"/>
    <property type="project" value="InterPro"/>
</dbReference>
<evidence type="ECO:0000256" key="3">
    <source>
        <dbReference type="PIRSR" id="PIRSR606689-1"/>
    </source>
</evidence>
<evidence type="ECO:0000313" key="6">
    <source>
        <dbReference type="Ensembl" id="ENSCPRP00005001393.1"/>
    </source>
</evidence>
<sequence>MGNIFEKLFKNLFGKKEMRILMVGLDAAGKTTILYKLKLGEIVTTIPTIGFNVETVEYKNISFTVWDVGGQDKIRPLWRHYFQNTQGLIFVVDSNDRERVNEAREELTRMLAEDELRDAVLLVFVNKQPRVAFRSTSGCWSTAETSSRLTDVFSSVNMTGSGSFYDCYKSQNEDSVDLPPAYSSSLSTASEYPASVDPSLLYAPWSTYGDDKQSSVSQISVKNRIQTERNEYGSETDLYGLVSNILEEQDKSQPYFAEGTCTSSLKSVWPVNTTRLADHHDLLSESKRPVVAAMSQHVFYSGESTSTAEKQYLHSSNLASQQKTDELYHGFPSLDLEEQWLYPSRNDHVSCYNMQTNENAKTPLFQNYPYNKSSYTLQTGFSEAIKESGADPYSYGREKVCSKGPEAQLQQKRAEMFLSQFNRYSENTDYCRYPEYSNPKAKHNKNTNFNVQDGKKLANGISEPPGMDTDTYTKPFQVKPAIQKKMEDTIPDQQNFTFSKTAGLLSEQQFGNEPTFMTDFGLKSEYGLKSHIACPGSSEFVNATEKQQFSKSDPQSSDYFKTLSLLSHSTTTSVGTNVRPTWMSIQTKPNTSVSYQNTGPLKLNHLPAAAKGSSHSNDFPQLSSLNLNNNLFQKYCQDNSSVFSSFDFGYSATERIQSANYMEGLTKVGEESLFESVTDKKIKHSNGFCENYSPQQYGIIENVNKHNFQTKLQVGHYDSEEGQKHLDGLSQNTYQDLLESQGHFNSHRQGSGDSNAVSNRVNRAPASCFSNNFMMGDLRQNSNFQQLGSNGFPLRSTHPFSHSVVPLIDSYDLFSYDDLSHLYPYFNDMMYGDGSFSGFVPTFGFQRPIKTRSGPASELHIRLEECYEQWRALEKERKKTESALAKNYPGKKVSSTNNTPIPRLTSNPSRVDRLIVDQLREQARVVTLLGKMERLRSSPLHANISTALDKHLEIIHIVQSRRKDEIVNASNRQRQGAPKCQDDRDVFALALAIKEMSAATRKARTTLWCALQMTLPKTTTTSGQLDVEKSFQEMVQSEDKACENMNSSNLINQRTETNTH</sequence>
<dbReference type="GO" id="GO:0005737">
    <property type="term" value="C:cytoplasm"/>
    <property type="evidence" value="ECO:0007669"/>
    <property type="project" value="TreeGrafter"/>
</dbReference>
<keyword evidence="7" id="KW-1185">Reference proteome</keyword>
<dbReference type="SMART" id="SM00178">
    <property type="entry name" value="SAR"/>
    <property type="match status" value="1"/>
</dbReference>
<organism evidence="6 7">
    <name type="scientific">Crocodylus porosus</name>
    <name type="common">Saltwater crocodile</name>
    <name type="synonym">Estuarine crocodile</name>
    <dbReference type="NCBI Taxonomy" id="8502"/>
    <lineage>
        <taxon>Eukaryota</taxon>
        <taxon>Metazoa</taxon>
        <taxon>Chordata</taxon>
        <taxon>Craniata</taxon>
        <taxon>Vertebrata</taxon>
        <taxon>Euteleostomi</taxon>
        <taxon>Archelosauria</taxon>
        <taxon>Archosauria</taxon>
        <taxon>Crocodylia</taxon>
        <taxon>Longirostres</taxon>
        <taxon>Crocodylidae</taxon>
        <taxon>Crocodylus</taxon>
    </lineage>
</organism>
<dbReference type="PANTHER" id="PTHR33861">
    <property type="entry name" value="PROTEIN CBG18333"/>
    <property type="match status" value="1"/>
</dbReference>
<dbReference type="PRINTS" id="PR00328">
    <property type="entry name" value="SAR1GTPBP"/>
</dbReference>
<feature type="binding site" evidence="4">
    <location>
        <position position="31"/>
    </location>
    <ligand>
        <name>Mg(2+)</name>
        <dbReference type="ChEBI" id="CHEBI:18420"/>
    </ligand>
</feature>
<dbReference type="Pfam" id="PF15189">
    <property type="entry name" value="MEIOC"/>
    <property type="match status" value="1"/>
</dbReference>
<keyword evidence="4" id="KW-0479">Metal-binding</keyword>
<evidence type="ECO:0000313" key="7">
    <source>
        <dbReference type="Proteomes" id="UP000594220"/>
    </source>
</evidence>